<evidence type="ECO:0000256" key="4">
    <source>
        <dbReference type="ARBA" id="ARBA00022827"/>
    </source>
</evidence>
<dbReference type="PROSITE" id="PS00624">
    <property type="entry name" value="GMC_OXRED_2"/>
    <property type="match status" value="1"/>
</dbReference>
<dbReference type="GO" id="GO:0016614">
    <property type="term" value="F:oxidoreductase activity, acting on CH-OH group of donors"/>
    <property type="evidence" value="ECO:0007669"/>
    <property type="project" value="InterPro"/>
</dbReference>
<evidence type="ECO:0000313" key="9">
    <source>
        <dbReference type="EMBL" id="TDY45335.1"/>
    </source>
</evidence>
<dbReference type="SUPFAM" id="SSF51905">
    <property type="entry name" value="FAD/NAD(P)-binding domain"/>
    <property type="match status" value="1"/>
</dbReference>
<dbReference type="AlphaFoldDB" id="A0A4V3HE97"/>
<dbReference type="PANTHER" id="PTHR11552">
    <property type="entry name" value="GLUCOSE-METHANOL-CHOLINE GMC OXIDOREDUCTASE"/>
    <property type="match status" value="1"/>
</dbReference>
<dbReference type="PANTHER" id="PTHR11552:SF147">
    <property type="entry name" value="CHOLINE DEHYDROGENASE, MITOCHONDRIAL"/>
    <property type="match status" value="1"/>
</dbReference>
<evidence type="ECO:0000259" key="7">
    <source>
        <dbReference type="PROSITE" id="PS00623"/>
    </source>
</evidence>
<evidence type="ECO:0000256" key="5">
    <source>
        <dbReference type="PIRSR" id="PIRSR000137-2"/>
    </source>
</evidence>
<organism evidence="9 10">
    <name type="scientific">Paraburkholderia rhizosphaerae</name>
    <dbReference type="NCBI Taxonomy" id="480658"/>
    <lineage>
        <taxon>Bacteria</taxon>
        <taxon>Pseudomonadati</taxon>
        <taxon>Pseudomonadota</taxon>
        <taxon>Betaproteobacteria</taxon>
        <taxon>Burkholderiales</taxon>
        <taxon>Burkholderiaceae</taxon>
        <taxon>Paraburkholderia</taxon>
    </lineage>
</organism>
<name>A0A4V3HE97_9BURK</name>
<keyword evidence="10" id="KW-1185">Reference proteome</keyword>
<protein>
    <submittedName>
        <fullName evidence="9">Choline dehydrogenase</fullName>
    </submittedName>
</protein>
<feature type="binding site" evidence="5">
    <location>
        <position position="98"/>
    </location>
    <ligand>
        <name>FAD</name>
        <dbReference type="ChEBI" id="CHEBI:57692"/>
    </ligand>
</feature>
<evidence type="ECO:0000256" key="2">
    <source>
        <dbReference type="ARBA" id="ARBA00010790"/>
    </source>
</evidence>
<accession>A0A4V3HE97</accession>
<sequence length="530" mass="57798">MTDLSAAPKPGGPDVPDARFDFIVCGAGASGSVVARRLAEHPDVKVLLLEAGGSDDIAEITAATAWPALRRAPQNWLFRAAPNQHLEGRSIPMAMGKVLGGGSSINVMAWSRGHQADWDDLAAELDDPGWSYRAVLGLYRRIEDWHGAPDAQRRGTGGLLFVQPPPDPHPIAHAGLMAYAQAGVPVFEDQNGAMMEGAGGVALTNLCVRDGKRVSLYRAYVHPYLDRPNLTVLSDALVTRLIFDQRTVNGVEYLHRGELKRAHATCETVLSLGAIHTPKLLMQSGIGDEAELGRFGIRVIQHLQGVGRNFQDHFMAPCVWEAPQPIEGRNNLAEMTALWKSDSTLDRPDLQSFLCELPYASPEAAGERGMPGNAWSLTTAVLRPVSRGRIRLTGAQPSDPVEIEANFLATAQDRQTLKRCIEFNRDVGNSAPLRPFTKREWLPGTFDDEGLDEFIRNATVSHSHQSCTAKMGRDEMSVVDSRLRVYGIDRLRIADASVLPRVTTGNTMAPCVVIGERAADMLMQDHSLSN</sequence>
<dbReference type="PROSITE" id="PS00623">
    <property type="entry name" value="GMC_OXRED_1"/>
    <property type="match status" value="1"/>
</dbReference>
<evidence type="ECO:0000313" key="10">
    <source>
        <dbReference type="Proteomes" id="UP000295509"/>
    </source>
</evidence>
<reference evidence="9 10" key="1">
    <citation type="submission" date="2019-03" db="EMBL/GenBank/DDBJ databases">
        <title>Genomic Encyclopedia of Type Strains, Phase III (KMG-III): the genomes of soil and plant-associated and newly described type strains.</title>
        <authorList>
            <person name="Whitman W."/>
        </authorList>
    </citation>
    <scope>NUCLEOTIDE SEQUENCE [LARGE SCALE GENOMIC DNA]</scope>
    <source>
        <strain evidence="9 10">LMG 29544</strain>
    </source>
</reference>
<dbReference type="Pfam" id="PF00732">
    <property type="entry name" value="GMC_oxred_N"/>
    <property type="match status" value="1"/>
</dbReference>
<dbReference type="EMBL" id="SORE01000014">
    <property type="protein sequence ID" value="TDY45335.1"/>
    <property type="molecule type" value="Genomic_DNA"/>
</dbReference>
<feature type="binding site" evidence="5">
    <location>
        <position position="238"/>
    </location>
    <ligand>
        <name>FAD</name>
        <dbReference type="ChEBI" id="CHEBI:57692"/>
    </ligand>
</feature>
<comment type="similarity">
    <text evidence="2 6">Belongs to the GMC oxidoreductase family.</text>
</comment>
<dbReference type="Pfam" id="PF05199">
    <property type="entry name" value="GMC_oxred_C"/>
    <property type="match status" value="1"/>
</dbReference>
<dbReference type="InterPro" id="IPR036188">
    <property type="entry name" value="FAD/NAD-bd_sf"/>
</dbReference>
<evidence type="ECO:0000256" key="1">
    <source>
        <dbReference type="ARBA" id="ARBA00001974"/>
    </source>
</evidence>
<gene>
    <name evidence="9" type="ORF">BX592_1142</name>
</gene>
<dbReference type="InterPro" id="IPR000172">
    <property type="entry name" value="GMC_OxRdtase_N"/>
</dbReference>
<dbReference type="InterPro" id="IPR007867">
    <property type="entry name" value="GMC_OxRtase_C"/>
</dbReference>
<evidence type="ECO:0000259" key="8">
    <source>
        <dbReference type="PROSITE" id="PS00624"/>
    </source>
</evidence>
<dbReference type="Gene3D" id="3.50.50.60">
    <property type="entry name" value="FAD/NAD(P)-binding domain"/>
    <property type="match status" value="1"/>
</dbReference>
<proteinExistence type="inferred from homology"/>
<evidence type="ECO:0000256" key="3">
    <source>
        <dbReference type="ARBA" id="ARBA00022630"/>
    </source>
</evidence>
<dbReference type="OrthoDB" id="9785276at2"/>
<dbReference type="Proteomes" id="UP000295509">
    <property type="component" value="Unassembled WGS sequence"/>
</dbReference>
<dbReference type="GO" id="GO:0050660">
    <property type="term" value="F:flavin adenine dinucleotide binding"/>
    <property type="evidence" value="ECO:0007669"/>
    <property type="project" value="InterPro"/>
</dbReference>
<dbReference type="RefSeq" id="WP_134193337.1">
    <property type="nucleotide sequence ID" value="NZ_JBHLUW010000001.1"/>
</dbReference>
<keyword evidence="3 6" id="KW-0285">Flavoprotein</keyword>
<evidence type="ECO:0000256" key="6">
    <source>
        <dbReference type="RuleBase" id="RU003968"/>
    </source>
</evidence>
<dbReference type="InterPro" id="IPR012132">
    <property type="entry name" value="GMC_OxRdtase"/>
</dbReference>
<dbReference type="Gene3D" id="3.30.560.10">
    <property type="entry name" value="Glucose Oxidase, domain 3"/>
    <property type="match status" value="1"/>
</dbReference>
<keyword evidence="4 5" id="KW-0274">FAD</keyword>
<feature type="domain" description="Glucose-methanol-choline oxidoreductase N-terminal" evidence="8">
    <location>
        <begin position="273"/>
        <end position="287"/>
    </location>
</feature>
<comment type="cofactor">
    <cofactor evidence="1 5">
        <name>FAD</name>
        <dbReference type="ChEBI" id="CHEBI:57692"/>
    </cofactor>
</comment>
<comment type="caution">
    <text evidence="9">The sequence shown here is derived from an EMBL/GenBank/DDBJ whole genome shotgun (WGS) entry which is preliminary data.</text>
</comment>
<feature type="domain" description="Glucose-methanol-choline oxidoreductase N-terminal" evidence="7">
    <location>
        <begin position="96"/>
        <end position="119"/>
    </location>
</feature>
<dbReference type="PIRSF" id="PIRSF000137">
    <property type="entry name" value="Alcohol_oxidase"/>
    <property type="match status" value="1"/>
</dbReference>
<dbReference type="SUPFAM" id="SSF54373">
    <property type="entry name" value="FAD-linked reductases, C-terminal domain"/>
    <property type="match status" value="1"/>
</dbReference>